<feature type="region of interest" description="Disordered" evidence="1">
    <location>
        <begin position="245"/>
        <end position="279"/>
    </location>
</feature>
<dbReference type="Gene3D" id="3.40.50.1460">
    <property type="match status" value="1"/>
</dbReference>
<accession>A0ABT0YAL5</accession>
<gene>
    <name evidence="3" type="ORF">LXN57_36540</name>
</gene>
<dbReference type="NCBIfam" id="NF047832">
    <property type="entry name" value="caspase_w_EACC1"/>
    <property type="match status" value="1"/>
</dbReference>
<dbReference type="EMBL" id="JAMQOL010000054">
    <property type="protein sequence ID" value="MCM4083079.1"/>
    <property type="molecule type" value="Genomic_DNA"/>
</dbReference>
<evidence type="ECO:0000256" key="1">
    <source>
        <dbReference type="SAM" id="MobiDB-lite"/>
    </source>
</evidence>
<name>A0ABT0YAL5_9ACTN</name>
<feature type="domain" description="Peptidase C14 caspase" evidence="2">
    <location>
        <begin position="13"/>
        <end position="214"/>
    </location>
</feature>
<dbReference type="SUPFAM" id="SSF52129">
    <property type="entry name" value="Caspase-like"/>
    <property type="match status" value="1"/>
</dbReference>
<evidence type="ECO:0000313" key="4">
    <source>
        <dbReference type="Proteomes" id="UP001523216"/>
    </source>
</evidence>
<reference evidence="3 4" key="1">
    <citation type="submission" date="2022-06" db="EMBL/GenBank/DDBJ databases">
        <title>Actinoplanes abujensis sp. nov., isolated from Nigerian arid soil.</title>
        <authorList>
            <person name="Ding P."/>
        </authorList>
    </citation>
    <scope>NUCLEOTIDE SEQUENCE [LARGE SCALE GENOMIC DNA]</scope>
    <source>
        <strain evidence="4">TRM88002</strain>
    </source>
</reference>
<dbReference type="Pfam" id="PF00656">
    <property type="entry name" value="Peptidase_C14"/>
    <property type="match status" value="1"/>
</dbReference>
<dbReference type="InterPro" id="IPR011600">
    <property type="entry name" value="Pept_C14_caspase"/>
</dbReference>
<comment type="caution">
    <text evidence="3">The sequence shown here is derived from an EMBL/GenBank/DDBJ whole genome shotgun (WGS) entry which is preliminary data.</text>
</comment>
<dbReference type="Proteomes" id="UP001523216">
    <property type="component" value="Unassembled WGS sequence"/>
</dbReference>
<dbReference type="InterPro" id="IPR029030">
    <property type="entry name" value="Caspase-like_dom_sf"/>
</dbReference>
<protein>
    <submittedName>
        <fullName evidence="3">Caspase family protein</fullName>
    </submittedName>
</protein>
<evidence type="ECO:0000313" key="3">
    <source>
        <dbReference type="EMBL" id="MCM4083079.1"/>
    </source>
</evidence>
<keyword evidence="4" id="KW-1185">Reference proteome</keyword>
<proteinExistence type="predicted"/>
<sequence>MATRLPDPHSSNVLIIGAAQFASDAIADLPSVANNVSALAEALTDPAAGVVDSARCRQLINPRTPAEVGAALDETVHAAGDTAIVYYAGHGLLTPRGALHLAVAGTDPNRVAYSAVPIEWLRMALAESPAKNRILILDCCFSGHAATAMTSVSSALTAAIDISGTYTVASAPANSTSIAPPGDRHTAFTGELLRVLRDGIPGAGDLLSMRDIYTALVRGLHARSMPRPQHLGTGLADHISLGLNAADSPRRPAAQPSATSPEQAAARTKEQSSTPPADTAALEKQFHQALVDGYRAMKRDINYNATIYIRMISTSGGLGAARQLLHASSVSSGFTTLWEKKRLDLTVEAFVLQERWSALFTDEELQIARDRLAEYGYQPTAQPGR</sequence>
<organism evidence="3 4">
    <name type="scientific">Paractinoplanes hotanensis</name>
    <dbReference type="NCBI Taxonomy" id="2906497"/>
    <lineage>
        <taxon>Bacteria</taxon>
        <taxon>Bacillati</taxon>
        <taxon>Actinomycetota</taxon>
        <taxon>Actinomycetes</taxon>
        <taxon>Micromonosporales</taxon>
        <taxon>Micromonosporaceae</taxon>
        <taxon>Paractinoplanes</taxon>
    </lineage>
</organism>
<evidence type="ECO:0000259" key="2">
    <source>
        <dbReference type="Pfam" id="PF00656"/>
    </source>
</evidence>